<sequence>MTPGARVAAAIEVLDRVIAGAPAEQALIQWARASRFAGSGDRTAVRDLVFDSLRRLHSRAALGGGLTGRGVMIGRCREEGIDPDTVFTGLGHAPPPLDDAERAAPPPGDAAGDAVEDAAGLDVPGWLVPALQSALGDDYTPVMAAMRERAPVWLRINPKRAAPDLTDALADAGIQTRPVSGLPQALQVVQGERGIARSTPFLSGQVELQDLSSQIAAAALPVQAGDRVLDYCAGGGGKTLAMAAVTDAHFDAHDVTPSRMADLPARAARAGARVRILQPGKAEGPYDLVVVDAPCSGSGTWRRTPDAKWRLTPDRLAGITALQAEILDRAQALVRPGGHLAYLTCSLLGAENDAQIDAFLKRFPGFTVEHRQLLTPLDASDGFFYAVMRKNG</sequence>
<dbReference type="PANTHER" id="PTHR22807">
    <property type="entry name" value="NOP2 YEAST -RELATED NOL1/NOP2/FMU SUN DOMAIN-CONTAINING"/>
    <property type="match status" value="1"/>
</dbReference>
<evidence type="ECO:0000313" key="9">
    <source>
        <dbReference type="Proteomes" id="UP001597213"/>
    </source>
</evidence>
<dbReference type="RefSeq" id="WP_379143617.1">
    <property type="nucleotide sequence ID" value="NZ_JBHUEN010000043.1"/>
</dbReference>
<keyword evidence="3 5" id="KW-0949">S-adenosyl-L-methionine</keyword>
<dbReference type="EC" id="2.1.1.-" evidence="8"/>
<dbReference type="GO" id="GO:0008168">
    <property type="term" value="F:methyltransferase activity"/>
    <property type="evidence" value="ECO:0007669"/>
    <property type="project" value="UniProtKB-KW"/>
</dbReference>
<dbReference type="InterPro" id="IPR054728">
    <property type="entry name" value="RsmB-like_ferredoxin"/>
</dbReference>
<proteinExistence type="inferred from homology"/>
<organism evidence="8 9">
    <name type="scientific">Paracoccus pacificus</name>
    <dbReference type="NCBI Taxonomy" id="1463598"/>
    <lineage>
        <taxon>Bacteria</taxon>
        <taxon>Pseudomonadati</taxon>
        <taxon>Pseudomonadota</taxon>
        <taxon>Alphaproteobacteria</taxon>
        <taxon>Rhodobacterales</taxon>
        <taxon>Paracoccaceae</taxon>
        <taxon>Paracoccus</taxon>
    </lineage>
</organism>
<comment type="caution">
    <text evidence="8">The sequence shown here is derived from an EMBL/GenBank/DDBJ whole genome shotgun (WGS) entry which is preliminary data.</text>
</comment>
<accession>A0ABW4RAX8</accession>
<feature type="domain" description="SAM-dependent MTase RsmB/NOP-type" evidence="7">
    <location>
        <begin position="142"/>
        <end position="392"/>
    </location>
</feature>
<dbReference type="InterPro" id="IPR001678">
    <property type="entry name" value="MeTrfase_RsmB-F_NOP2_dom"/>
</dbReference>
<dbReference type="PRINTS" id="PR02008">
    <property type="entry name" value="RCMTFAMILY"/>
</dbReference>
<feature type="binding site" evidence="5">
    <location>
        <position position="292"/>
    </location>
    <ligand>
        <name>S-adenosyl-L-methionine</name>
        <dbReference type="ChEBI" id="CHEBI:59789"/>
    </ligand>
</feature>
<dbReference type="EMBL" id="JBHUEN010000043">
    <property type="protein sequence ID" value="MFD1882783.1"/>
    <property type="molecule type" value="Genomic_DNA"/>
</dbReference>
<evidence type="ECO:0000256" key="4">
    <source>
        <dbReference type="ARBA" id="ARBA00022884"/>
    </source>
</evidence>
<comment type="caution">
    <text evidence="5">Lacks conserved residue(s) required for the propagation of feature annotation.</text>
</comment>
<dbReference type="Gene3D" id="3.40.50.150">
    <property type="entry name" value="Vaccinia Virus protein VP39"/>
    <property type="match status" value="1"/>
</dbReference>
<feature type="binding site" evidence="5">
    <location>
        <position position="254"/>
    </location>
    <ligand>
        <name>S-adenosyl-L-methionine</name>
        <dbReference type="ChEBI" id="CHEBI:59789"/>
    </ligand>
</feature>
<dbReference type="InterPro" id="IPR023267">
    <property type="entry name" value="RCMT"/>
</dbReference>
<name>A0ABW4RAX8_9RHOB</name>
<keyword evidence="4 5" id="KW-0694">RNA-binding</keyword>
<comment type="similarity">
    <text evidence="5">Belongs to the class I-like SAM-binding methyltransferase superfamily. RsmB/NOP family.</text>
</comment>
<feature type="region of interest" description="Disordered" evidence="6">
    <location>
        <begin position="90"/>
        <end position="115"/>
    </location>
</feature>
<protein>
    <submittedName>
        <fullName evidence="8">RsmB/NOP family class I SAM-dependent RNA methyltransferase</fullName>
        <ecNumber evidence="8">2.1.1.-</ecNumber>
    </submittedName>
</protein>
<keyword evidence="2 5" id="KW-0808">Transferase</keyword>
<evidence type="ECO:0000256" key="5">
    <source>
        <dbReference type="PROSITE-ProRule" id="PRU01023"/>
    </source>
</evidence>
<gene>
    <name evidence="8" type="ORF">ACFSCT_13750</name>
</gene>
<feature type="active site" description="Nucleophile" evidence="5">
    <location>
        <position position="345"/>
    </location>
</feature>
<dbReference type="Pfam" id="PF22458">
    <property type="entry name" value="RsmF-B_ferredox"/>
    <property type="match status" value="1"/>
</dbReference>
<evidence type="ECO:0000256" key="2">
    <source>
        <dbReference type="ARBA" id="ARBA00022679"/>
    </source>
</evidence>
<evidence type="ECO:0000259" key="7">
    <source>
        <dbReference type="PROSITE" id="PS51686"/>
    </source>
</evidence>
<dbReference type="InterPro" id="IPR049560">
    <property type="entry name" value="MeTrfase_RsmB-F_NOP2_cat"/>
</dbReference>
<dbReference type="PANTHER" id="PTHR22807:SF53">
    <property type="entry name" value="RIBOSOMAL RNA SMALL SUBUNIT METHYLTRANSFERASE B-RELATED"/>
    <property type="match status" value="1"/>
</dbReference>
<evidence type="ECO:0000256" key="1">
    <source>
        <dbReference type="ARBA" id="ARBA00022603"/>
    </source>
</evidence>
<keyword evidence="9" id="KW-1185">Reference proteome</keyword>
<dbReference type="Proteomes" id="UP001597213">
    <property type="component" value="Unassembled WGS sequence"/>
</dbReference>
<dbReference type="InterPro" id="IPR029063">
    <property type="entry name" value="SAM-dependent_MTases_sf"/>
</dbReference>
<keyword evidence="1 5" id="KW-0489">Methyltransferase</keyword>
<evidence type="ECO:0000256" key="6">
    <source>
        <dbReference type="SAM" id="MobiDB-lite"/>
    </source>
</evidence>
<dbReference type="Pfam" id="PF01189">
    <property type="entry name" value="Methyltr_RsmB-F"/>
    <property type="match status" value="1"/>
</dbReference>
<evidence type="ECO:0000256" key="3">
    <source>
        <dbReference type="ARBA" id="ARBA00022691"/>
    </source>
</evidence>
<reference evidence="9" key="1">
    <citation type="journal article" date="2019" name="Int. J. Syst. Evol. Microbiol.">
        <title>The Global Catalogue of Microorganisms (GCM) 10K type strain sequencing project: providing services to taxonomists for standard genome sequencing and annotation.</title>
        <authorList>
            <consortium name="The Broad Institute Genomics Platform"/>
            <consortium name="The Broad Institute Genome Sequencing Center for Infectious Disease"/>
            <person name="Wu L."/>
            <person name="Ma J."/>
        </authorList>
    </citation>
    <scope>NUCLEOTIDE SEQUENCE [LARGE SCALE GENOMIC DNA]</scope>
    <source>
        <strain evidence="9">CCUG 56029</strain>
    </source>
</reference>
<dbReference type="PROSITE" id="PS51686">
    <property type="entry name" value="SAM_MT_RSMB_NOP"/>
    <property type="match status" value="1"/>
</dbReference>
<dbReference type="SUPFAM" id="SSF53335">
    <property type="entry name" value="S-adenosyl-L-methionine-dependent methyltransferases"/>
    <property type="match status" value="1"/>
</dbReference>
<evidence type="ECO:0000313" key="8">
    <source>
        <dbReference type="EMBL" id="MFD1882783.1"/>
    </source>
</evidence>
<dbReference type="GO" id="GO:0032259">
    <property type="term" value="P:methylation"/>
    <property type="evidence" value="ECO:0007669"/>
    <property type="project" value="UniProtKB-KW"/>
</dbReference>